<dbReference type="RefSeq" id="WP_094482643.1">
    <property type="nucleotide sequence ID" value="NZ_NOZR01000018.1"/>
</dbReference>
<protein>
    <recommendedName>
        <fullName evidence="2">SnoaL-like domain-containing protein</fullName>
    </recommendedName>
</protein>
<sequence>MDAERRARLERLADRQDISDCLTRFSRGVDRFDRNVFLSAFHPDAIVAAGDFVGSPTELYDWARSLHEQGQIATQHLLLNHTCDIDGHAAHTETYYLFAARNRDESNWLAGGRYLDRLERRTGEWRITLRTNVIECSGTLPTMPIPFAHVPDIAANGLSARDHTDPSYTRPLVNHRRPYNPLA</sequence>
<proteinExistence type="predicted"/>
<feature type="compositionally biased region" description="Basic residues" evidence="1">
    <location>
        <begin position="173"/>
        <end position="183"/>
    </location>
</feature>
<dbReference type="InterPro" id="IPR037401">
    <property type="entry name" value="SnoaL-like"/>
</dbReference>
<dbReference type="OrthoDB" id="1492465at2"/>
<organism evidence="3 4">
    <name type="scientific">Mycolicibacterium sphagni</name>
    <dbReference type="NCBI Taxonomy" id="1786"/>
    <lineage>
        <taxon>Bacteria</taxon>
        <taxon>Bacillati</taxon>
        <taxon>Actinomycetota</taxon>
        <taxon>Actinomycetes</taxon>
        <taxon>Mycobacteriales</taxon>
        <taxon>Mycobacteriaceae</taxon>
        <taxon>Mycolicibacterium</taxon>
    </lineage>
</organism>
<reference evidence="3 4" key="1">
    <citation type="submission" date="2017-07" db="EMBL/GenBank/DDBJ databases">
        <title>The new phylogeny of genus Mycobacterium.</title>
        <authorList>
            <person name="Tortoli E."/>
            <person name="Trovato A."/>
            <person name="Cirillo D.M."/>
        </authorList>
    </citation>
    <scope>NUCLEOTIDE SEQUENCE [LARGE SCALE GENOMIC DNA]</scope>
    <source>
        <strain evidence="3 4">ATCC 33027</strain>
    </source>
</reference>
<evidence type="ECO:0000256" key="1">
    <source>
        <dbReference type="SAM" id="MobiDB-lite"/>
    </source>
</evidence>
<dbReference type="EMBL" id="NOZR01000018">
    <property type="protein sequence ID" value="OYN77050.1"/>
    <property type="molecule type" value="Genomic_DNA"/>
</dbReference>
<dbReference type="InterPro" id="IPR032710">
    <property type="entry name" value="NTF2-like_dom_sf"/>
</dbReference>
<dbReference type="Pfam" id="PF13577">
    <property type="entry name" value="SnoaL_4"/>
    <property type="match status" value="1"/>
</dbReference>
<comment type="caution">
    <text evidence="3">The sequence shown here is derived from an EMBL/GenBank/DDBJ whole genome shotgun (WGS) entry which is preliminary data.</text>
</comment>
<dbReference type="Proteomes" id="UP000216063">
    <property type="component" value="Unassembled WGS sequence"/>
</dbReference>
<name>A0A255DD64_9MYCO</name>
<evidence type="ECO:0000313" key="3">
    <source>
        <dbReference type="EMBL" id="OYN77050.1"/>
    </source>
</evidence>
<dbReference type="SUPFAM" id="SSF54427">
    <property type="entry name" value="NTF2-like"/>
    <property type="match status" value="1"/>
</dbReference>
<dbReference type="AlphaFoldDB" id="A0A255DD64"/>
<accession>A0A255DD64</accession>
<evidence type="ECO:0000313" key="4">
    <source>
        <dbReference type="Proteomes" id="UP000216063"/>
    </source>
</evidence>
<dbReference type="Gene3D" id="3.10.450.50">
    <property type="match status" value="1"/>
</dbReference>
<feature type="domain" description="SnoaL-like" evidence="2">
    <location>
        <begin position="10"/>
        <end position="131"/>
    </location>
</feature>
<keyword evidence="4" id="KW-1185">Reference proteome</keyword>
<gene>
    <name evidence="3" type="ORF">CG716_19545</name>
</gene>
<feature type="region of interest" description="Disordered" evidence="1">
    <location>
        <begin position="161"/>
        <end position="183"/>
    </location>
</feature>
<evidence type="ECO:0000259" key="2">
    <source>
        <dbReference type="Pfam" id="PF13577"/>
    </source>
</evidence>